<gene>
    <name evidence="1" type="ORF">GCM10009544_64890</name>
</gene>
<evidence type="ECO:0000313" key="2">
    <source>
        <dbReference type="Proteomes" id="UP001499895"/>
    </source>
</evidence>
<organism evidence="1 2">
    <name type="scientific">Streptomyces stramineus</name>
    <dbReference type="NCBI Taxonomy" id="173861"/>
    <lineage>
        <taxon>Bacteria</taxon>
        <taxon>Bacillati</taxon>
        <taxon>Actinomycetota</taxon>
        <taxon>Actinomycetes</taxon>
        <taxon>Kitasatosporales</taxon>
        <taxon>Streptomycetaceae</taxon>
        <taxon>Streptomyces</taxon>
    </lineage>
</organism>
<name>A0ABN1BF93_9ACTN</name>
<keyword evidence="2" id="KW-1185">Reference proteome</keyword>
<dbReference type="InterPro" id="IPR011748">
    <property type="entry name" value="Unchr_phage_tail-like"/>
</dbReference>
<dbReference type="SUPFAM" id="SSF50956">
    <property type="entry name" value="Thermostable phytase (3-phytase)"/>
    <property type="match status" value="1"/>
</dbReference>
<dbReference type="InterPro" id="IPR006521">
    <property type="entry name" value="Tail_protein_I"/>
</dbReference>
<dbReference type="Proteomes" id="UP001499895">
    <property type="component" value="Unassembled WGS sequence"/>
</dbReference>
<sequence>MDPARSAAIAVEAQWLRCAHVGTALVADDRTVTLAWEKPAVTPGVTPPPGGGPKPAGLAFGPGHAAYHAVPEEGRIVRTRWAPGGLLAPGRAGARHRAAPAEDLLETGSVPGPPTGTFAPAPGAPRRCVRAVAMAVDPDGRLIVLDGTDGSVSVLDPAARRLVRRVASGVPGTPVDLAGHSGGPLIACREPDAALWQAGPVGPPRPFPAPAGPRAALPPGTVPARVAVGPGDEVWLLRRGPAGEGWPVPVADPRTRHPLGPFPGATDLELDGAAAVVVAGPAGADLRRFTFGDGGSAEERPLRAPRYDGRGLARTPDGRIGYWGGTGPRTAFGAPVRYRTAGRVDTFALDSGVYRQRWGRLFVDACLPPGTSLSVGFLTSDDLPADVGGEPLPHTLPANVDPDSVALPPGPPLAPADEAERLYGRDTATGAGGLYRRGAPEVPWARRAAGDPFVTYESPVHAPPGRYLWLRLHLTGTSKTAPRIRALRVEGTGHRLLERLPGVYSAEPRAAAFLDRFLALATGVLTDLDARAAGRELVLDPAAAPPEFLPWLASLVGLTLDERWPEPARRTLLAEAVELFRSRGTPAGLSRMLAIYLGAEPVLVERFRFRGLGDARGPQFVAPGGAFADYAHRFSVVVPGTLSDEQRACVRHILDLHRPAHTLAEVCTADGGARLGVGCHLELTSVIGSSSGFRRLAVGGVLGGHAVLGEPAGGLTVGGSRVGGNPEARP</sequence>
<reference evidence="1 2" key="1">
    <citation type="journal article" date="2019" name="Int. J. Syst. Evol. Microbiol.">
        <title>The Global Catalogue of Microorganisms (GCM) 10K type strain sequencing project: providing services to taxonomists for standard genome sequencing and annotation.</title>
        <authorList>
            <consortium name="The Broad Institute Genomics Platform"/>
            <consortium name="The Broad Institute Genome Sequencing Center for Infectious Disease"/>
            <person name="Wu L."/>
            <person name="Ma J."/>
        </authorList>
    </citation>
    <scope>NUCLEOTIDE SEQUENCE [LARGE SCALE GENOMIC DNA]</scope>
    <source>
        <strain evidence="1 2">JCM 10649</strain>
    </source>
</reference>
<dbReference type="RefSeq" id="WP_344097863.1">
    <property type="nucleotide sequence ID" value="NZ_BAAAHB010000160.1"/>
</dbReference>
<comment type="caution">
    <text evidence="1">The sequence shown here is derived from an EMBL/GenBank/DDBJ whole genome shotgun (WGS) entry which is preliminary data.</text>
</comment>
<protein>
    <submittedName>
        <fullName evidence="1">Phage tail protein</fullName>
    </submittedName>
</protein>
<proteinExistence type="predicted"/>
<dbReference type="NCBIfam" id="TIGR02242">
    <property type="entry name" value="tail_TIGR02242"/>
    <property type="match status" value="1"/>
</dbReference>
<evidence type="ECO:0000313" key="1">
    <source>
        <dbReference type="EMBL" id="GAA0496115.1"/>
    </source>
</evidence>
<dbReference type="Pfam" id="PF09684">
    <property type="entry name" value="Tail_P2_I"/>
    <property type="match status" value="1"/>
</dbReference>
<accession>A0ABN1BF93</accession>
<dbReference type="SUPFAM" id="SSF63829">
    <property type="entry name" value="Calcium-dependent phosphotriesterase"/>
    <property type="match status" value="1"/>
</dbReference>
<dbReference type="EMBL" id="BAAAHB010000160">
    <property type="protein sequence ID" value="GAA0496115.1"/>
    <property type="molecule type" value="Genomic_DNA"/>
</dbReference>